<dbReference type="SUPFAM" id="SSF47757">
    <property type="entry name" value="Chemotaxis receptor methyltransferase CheR, N-terminal domain"/>
    <property type="match status" value="1"/>
</dbReference>
<dbReference type="InterPro" id="IPR029063">
    <property type="entry name" value="SAM-dependent_MTases_sf"/>
</dbReference>
<dbReference type="InterPro" id="IPR022642">
    <property type="entry name" value="CheR_C"/>
</dbReference>
<feature type="binding site" evidence="6">
    <location>
        <begin position="228"/>
        <end position="229"/>
    </location>
    <ligand>
        <name>S-adenosyl-L-methionine</name>
        <dbReference type="ChEBI" id="CHEBI:59789"/>
    </ligand>
</feature>
<evidence type="ECO:0000313" key="8">
    <source>
        <dbReference type="EMBL" id="KXW57737.1"/>
    </source>
</evidence>
<reference evidence="8 9" key="1">
    <citation type="submission" date="2016-01" db="EMBL/GenBank/DDBJ databases">
        <title>Genome sequence of the acidophilic iron oxidising Ferrovum strain Z-31.</title>
        <authorList>
            <person name="Poehlein A."/>
            <person name="Ullrich S.R."/>
            <person name="Schloemann M."/>
            <person name="Muehling M."/>
            <person name="Daniel R."/>
        </authorList>
    </citation>
    <scope>NUCLEOTIDE SEQUENCE [LARGE SCALE GENOMIC DNA]</scope>
    <source>
        <strain evidence="8 9">Z-31</strain>
    </source>
</reference>
<dbReference type="Proteomes" id="UP000075653">
    <property type="component" value="Unassembled WGS sequence"/>
</dbReference>
<dbReference type="STRING" id="1789004.FEMY_17220"/>
<comment type="caution">
    <text evidence="8">The sequence shown here is derived from an EMBL/GenBank/DDBJ whole genome shotgun (WGS) entry which is preliminary data.</text>
</comment>
<name>A0A149VWY9_9PROT</name>
<dbReference type="PANTHER" id="PTHR24422:SF19">
    <property type="entry name" value="CHEMOTAXIS PROTEIN METHYLTRANSFERASE"/>
    <property type="match status" value="1"/>
</dbReference>
<dbReference type="PANTHER" id="PTHR24422">
    <property type="entry name" value="CHEMOTAXIS PROTEIN METHYLTRANSFERASE"/>
    <property type="match status" value="1"/>
</dbReference>
<dbReference type="SUPFAM" id="SSF53335">
    <property type="entry name" value="S-adenosyl-L-methionine-dependent methyltransferases"/>
    <property type="match status" value="1"/>
</dbReference>
<feature type="binding site" evidence="6">
    <location>
        <position position="95"/>
    </location>
    <ligand>
        <name>S-adenosyl-L-methionine</name>
        <dbReference type="ChEBI" id="CHEBI:59789"/>
    </ligand>
</feature>
<keyword evidence="2 5" id="KW-0489">Methyltransferase</keyword>
<feature type="binding site" evidence="6">
    <location>
        <position position="153"/>
    </location>
    <ligand>
        <name>S-adenosyl-L-methionine</name>
        <dbReference type="ChEBI" id="CHEBI:59789"/>
    </ligand>
</feature>
<keyword evidence="4 5" id="KW-0949">S-adenosyl-L-methionine</keyword>
<evidence type="ECO:0000256" key="2">
    <source>
        <dbReference type="ARBA" id="ARBA00022603"/>
    </source>
</evidence>
<dbReference type="InterPro" id="IPR036804">
    <property type="entry name" value="CheR_N_sf"/>
</dbReference>
<evidence type="ECO:0000259" key="7">
    <source>
        <dbReference type="PROSITE" id="PS50123"/>
    </source>
</evidence>
<protein>
    <recommendedName>
        <fullName evidence="5">Chemotaxis protein methyltransferase</fullName>
        <ecNumber evidence="5">2.1.1.80</ecNumber>
    </recommendedName>
</protein>
<dbReference type="PATRIC" id="fig|1789004.3.peg.1757"/>
<dbReference type="EC" id="2.1.1.80" evidence="5"/>
<dbReference type="InterPro" id="IPR026024">
    <property type="entry name" value="Chemotaxis_MeTrfase_CheR"/>
</dbReference>
<dbReference type="GO" id="GO:0032259">
    <property type="term" value="P:methylation"/>
    <property type="evidence" value="ECO:0007669"/>
    <property type="project" value="UniProtKB-KW"/>
</dbReference>
<dbReference type="InterPro" id="IPR022641">
    <property type="entry name" value="CheR_N"/>
</dbReference>
<feature type="binding site" evidence="6">
    <location>
        <position position="129"/>
    </location>
    <ligand>
        <name>S-adenosyl-L-methionine</name>
        <dbReference type="ChEBI" id="CHEBI:59789"/>
    </ligand>
</feature>
<evidence type="ECO:0000256" key="6">
    <source>
        <dbReference type="PIRSR" id="PIRSR000410-1"/>
    </source>
</evidence>
<evidence type="ECO:0000313" key="9">
    <source>
        <dbReference type="Proteomes" id="UP000075653"/>
    </source>
</evidence>
<sequence>MVTGRSSEIEVMVRPREFCFTERDFEQVRNLIHERAGISLSDNKRELVYSRLTRRLRATGAKSFEDYLKNFLTGETSEWEGFINALTTNLTSFFRENHHFELLAQQLRGLAARGSPIRLWCSACSTGEEPYSMAMTVLETLGPNPPVLIQATDIDTHVLAQAEQGTYAAENLTLSETRLHRFFHKGVGKHSGSVRIRPEVRRLVTFFQLNLLDTHWPLHSSLNAIFCRNVMIYFDKDTQYKVLKKMSQYLDPEGLLYAGHSEIFHHARDFFHLRGKTVYQLSPSKATGMVNQIEQR</sequence>
<dbReference type="InterPro" id="IPR000780">
    <property type="entry name" value="CheR_MeTrfase"/>
</dbReference>
<dbReference type="GO" id="GO:0008983">
    <property type="term" value="F:protein-glutamate O-methyltransferase activity"/>
    <property type="evidence" value="ECO:0007669"/>
    <property type="project" value="UniProtKB-EC"/>
</dbReference>
<evidence type="ECO:0000256" key="5">
    <source>
        <dbReference type="PIRNR" id="PIRNR000410"/>
    </source>
</evidence>
<proteinExistence type="predicted"/>
<dbReference type="Gene3D" id="1.10.155.10">
    <property type="entry name" value="Chemotaxis receptor methyltransferase CheR, N-terminal domain"/>
    <property type="match status" value="1"/>
</dbReference>
<keyword evidence="3 5" id="KW-0808">Transferase</keyword>
<feature type="domain" description="CheR-type methyltransferase" evidence="7">
    <location>
        <begin position="13"/>
        <end position="284"/>
    </location>
</feature>
<dbReference type="Pfam" id="PF01739">
    <property type="entry name" value="CheR"/>
    <property type="match status" value="1"/>
</dbReference>
<organism evidence="8 9">
    <name type="scientific">Ferrovum myxofaciens</name>
    <dbReference type="NCBI Taxonomy" id="416213"/>
    <lineage>
        <taxon>Bacteria</taxon>
        <taxon>Pseudomonadati</taxon>
        <taxon>Pseudomonadota</taxon>
        <taxon>Betaproteobacteria</taxon>
        <taxon>Ferrovales</taxon>
        <taxon>Ferrovaceae</taxon>
        <taxon>Ferrovum</taxon>
    </lineage>
</organism>
<evidence type="ECO:0000256" key="4">
    <source>
        <dbReference type="ARBA" id="ARBA00022691"/>
    </source>
</evidence>
<evidence type="ECO:0000256" key="1">
    <source>
        <dbReference type="ARBA" id="ARBA00001541"/>
    </source>
</evidence>
<dbReference type="Gene3D" id="3.40.50.150">
    <property type="entry name" value="Vaccinia Virus protein VP39"/>
    <property type="match status" value="1"/>
</dbReference>
<dbReference type="PROSITE" id="PS50123">
    <property type="entry name" value="CHER"/>
    <property type="match status" value="1"/>
</dbReference>
<feature type="binding site" evidence="6">
    <location>
        <position position="91"/>
    </location>
    <ligand>
        <name>S-adenosyl-L-methionine</name>
        <dbReference type="ChEBI" id="CHEBI:59789"/>
    </ligand>
</feature>
<gene>
    <name evidence="8" type="primary">cheR</name>
    <name evidence="8" type="ORF">FEMY_17220</name>
</gene>
<feature type="binding site" evidence="6">
    <location>
        <position position="89"/>
    </location>
    <ligand>
        <name>S-adenosyl-L-methionine</name>
        <dbReference type="ChEBI" id="CHEBI:59789"/>
    </ligand>
</feature>
<keyword evidence="9" id="KW-1185">Reference proteome</keyword>
<dbReference type="SMART" id="SM00138">
    <property type="entry name" value="MeTrc"/>
    <property type="match status" value="1"/>
</dbReference>
<comment type="catalytic activity">
    <reaction evidence="1 5">
        <text>L-glutamyl-[protein] + S-adenosyl-L-methionine = [protein]-L-glutamate 5-O-methyl ester + S-adenosyl-L-homocysteine</text>
        <dbReference type="Rhea" id="RHEA:24452"/>
        <dbReference type="Rhea" id="RHEA-COMP:10208"/>
        <dbReference type="Rhea" id="RHEA-COMP:10311"/>
        <dbReference type="ChEBI" id="CHEBI:29973"/>
        <dbReference type="ChEBI" id="CHEBI:57856"/>
        <dbReference type="ChEBI" id="CHEBI:59789"/>
        <dbReference type="ChEBI" id="CHEBI:82795"/>
        <dbReference type="EC" id="2.1.1.80"/>
    </reaction>
</comment>
<dbReference type="InterPro" id="IPR050903">
    <property type="entry name" value="Bact_Chemotaxis_MeTrfase"/>
</dbReference>
<accession>A0A149VWY9</accession>
<comment type="function">
    <text evidence="5">Methylation of the membrane-bound methyl-accepting chemotaxis proteins (MCP) to form gamma-glutamyl methyl ester residues in MCP.</text>
</comment>
<dbReference type="PRINTS" id="PR00996">
    <property type="entry name" value="CHERMTFRASE"/>
</dbReference>
<dbReference type="AlphaFoldDB" id="A0A149VWY9"/>
<dbReference type="EMBL" id="LRRD01000039">
    <property type="protein sequence ID" value="KXW57737.1"/>
    <property type="molecule type" value="Genomic_DNA"/>
</dbReference>
<dbReference type="PIRSF" id="PIRSF000410">
    <property type="entry name" value="CheR"/>
    <property type="match status" value="1"/>
</dbReference>
<evidence type="ECO:0000256" key="3">
    <source>
        <dbReference type="ARBA" id="ARBA00022679"/>
    </source>
</evidence>
<feature type="binding site" evidence="6">
    <location>
        <begin position="210"/>
        <end position="211"/>
    </location>
    <ligand>
        <name>S-adenosyl-L-methionine</name>
        <dbReference type="ChEBI" id="CHEBI:59789"/>
    </ligand>
</feature>
<dbReference type="Pfam" id="PF03705">
    <property type="entry name" value="CheR_N"/>
    <property type="match status" value="1"/>
</dbReference>